<name>A0A8H3TN47_9TREE</name>
<sequence>METGTSESVTRTKDAAREDTAGEEPPPQLSSIVLDPAIVAESWKTIRSFLPEGYTAGDAIAPDDGDNKNAKPARQEERERDEEPESG</sequence>
<evidence type="ECO:0000256" key="1">
    <source>
        <dbReference type="SAM" id="MobiDB-lite"/>
    </source>
</evidence>
<proteinExistence type="predicted"/>
<comment type="caution">
    <text evidence="2">The sequence shown here is derived from an EMBL/GenBank/DDBJ whole genome shotgun (WGS) entry which is preliminary data.</text>
</comment>
<organism evidence="2 3">
    <name type="scientific">Naganishia liquefaciens</name>
    <dbReference type="NCBI Taxonomy" id="104408"/>
    <lineage>
        <taxon>Eukaryota</taxon>
        <taxon>Fungi</taxon>
        <taxon>Dikarya</taxon>
        <taxon>Basidiomycota</taxon>
        <taxon>Agaricomycotina</taxon>
        <taxon>Tremellomycetes</taxon>
        <taxon>Filobasidiales</taxon>
        <taxon>Filobasidiaceae</taxon>
        <taxon>Naganishia</taxon>
    </lineage>
</organism>
<accession>A0A8H3TN47</accession>
<evidence type="ECO:0000313" key="2">
    <source>
        <dbReference type="EMBL" id="GHJ84088.1"/>
    </source>
</evidence>
<keyword evidence="3" id="KW-1185">Reference proteome</keyword>
<evidence type="ECO:0000313" key="3">
    <source>
        <dbReference type="Proteomes" id="UP000620104"/>
    </source>
</evidence>
<feature type="region of interest" description="Disordered" evidence="1">
    <location>
        <begin position="1"/>
        <end position="33"/>
    </location>
</feature>
<feature type="compositionally biased region" description="Basic and acidic residues" evidence="1">
    <location>
        <begin position="10"/>
        <end position="20"/>
    </location>
</feature>
<dbReference type="Proteomes" id="UP000620104">
    <property type="component" value="Unassembled WGS sequence"/>
</dbReference>
<feature type="region of interest" description="Disordered" evidence="1">
    <location>
        <begin position="54"/>
        <end position="87"/>
    </location>
</feature>
<dbReference type="EMBL" id="BLZA01000005">
    <property type="protein sequence ID" value="GHJ84088.1"/>
    <property type="molecule type" value="Genomic_DNA"/>
</dbReference>
<feature type="compositionally biased region" description="Basic and acidic residues" evidence="1">
    <location>
        <begin position="65"/>
        <end position="78"/>
    </location>
</feature>
<reference evidence="2" key="1">
    <citation type="submission" date="2020-07" db="EMBL/GenBank/DDBJ databases">
        <title>Draft Genome Sequence of a Deep-Sea Yeast, Naganishia (Cryptococcus) liquefaciens strain N6.</title>
        <authorList>
            <person name="Han Y.W."/>
            <person name="Kajitani R."/>
            <person name="Morimoto H."/>
            <person name="Parhat M."/>
            <person name="Tsubouchi H."/>
            <person name="Bakenova O."/>
            <person name="Ogata M."/>
            <person name="Argunhan B."/>
            <person name="Aoki R."/>
            <person name="Kajiwara S."/>
            <person name="Itoh T."/>
            <person name="Iwasaki H."/>
        </authorList>
    </citation>
    <scope>NUCLEOTIDE SEQUENCE</scope>
    <source>
        <strain evidence="2">N6</strain>
    </source>
</reference>
<gene>
    <name evidence="2" type="ORF">NliqN6_0490</name>
</gene>
<dbReference type="AlphaFoldDB" id="A0A8H3TN47"/>
<protein>
    <submittedName>
        <fullName evidence="2">Uncharacterized protein</fullName>
    </submittedName>
</protein>